<evidence type="ECO:0000256" key="1">
    <source>
        <dbReference type="SAM" id="MobiDB-lite"/>
    </source>
</evidence>
<dbReference type="Proteomes" id="UP000034682">
    <property type="component" value="Unassembled WGS sequence"/>
</dbReference>
<name>A0A0G1T2N7_9BACT</name>
<evidence type="ECO:0000313" key="3">
    <source>
        <dbReference type="Proteomes" id="UP000034682"/>
    </source>
</evidence>
<dbReference type="EMBL" id="LCOK01000033">
    <property type="protein sequence ID" value="KKU76081.1"/>
    <property type="molecule type" value="Genomic_DNA"/>
</dbReference>
<protein>
    <submittedName>
        <fullName evidence="2">Uncharacterized protein</fullName>
    </submittedName>
</protein>
<feature type="compositionally biased region" description="Acidic residues" evidence="1">
    <location>
        <begin position="158"/>
        <end position="171"/>
    </location>
</feature>
<feature type="region of interest" description="Disordered" evidence="1">
    <location>
        <begin position="141"/>
        <end position="171"/>
    </location>
</feature>
<comment type="caution">
    <text evidence="2">The sequence shown here is derived from an EMBL/GenBank/DDBJ whole genome shotgun (WGS) entry which is preliminary data.</text>
</comment>
<organism evidence="2 3">
    <name type="scientific">Candidatus Giovannonibacteria bacterium GW2011_GWB1_47_6b</name>
    <dbReference type="NCBI Taxonomy" id="1618655"/>
    <lineage>
        <taxon>Bacteria</taxon>
        <taxon>Candidatus Giovannoniibacteriota</taxon>
    </lineage>
</organism>
<reference evidence="2 3" key="1">
    <citation type="journal article" date="2015" name="Nature">
        <title>rRNA introns, odd ribosomes, and small enigmatic genomes across a large radiation of phyla.</title>
        <authorList>
            <person name="Brown C.T."/>
            <person name="Hug L.A."/>
            <person name="Thomas B.C."/>
            <person name="Sharon I."/>
            <person name="Castelle C.J."/>
            <person name="Singh A."/>
            <person name="Wilkins M.J."/>
            <person name="Williams K.H."/>
            <person name="Banfield J.F."/>
        </authorList>
    </citation>
    <scope>NUCLEOTIDE SEQUENCE [LARGE SCALE GENOMIC DNA]</scope>
</reference>
<proteinExistence type="predicted"/>
<evidence type="ECO:0000313" key="2">
    <source>
        <dbReference type="EMBL" id="KKU76081.1"/>
    </source>
</evidence>
<sequence>MYAQAMDKARKEGRIQGDKFAFQEGDNKIRLVSEAVLHESEYQGKPTRKWVLYVIDRRDGQAKLCFMANKVMGMIANLQESEDWGFEKEMPYDINVRTTNAGKLEVEYSILPSPKKVALTAQEKQIIVGLKPIRQVVEGLRAKQEDKGTPNPVTVAVDDGEPPISDDDIKF</sequence>
<dbReference type="AlphaFoldDB" id="A0A0G1T2N7"/>
<gene>
    <name evidence="2" type="ORF">UY02_C0033G0008</name>
</gene>
<accession>A0A0G1T2N7</accession>